<dbReference type="PANTHER" id="PTHR43166">
    <property type="entry name" value="AMINO ACID IMPORT ATP-BINDING PROTEIN"/>
    <property type="match status" value="1"/>
</dbReference>
<comment type="caution">
    <text evidence="9">The sequence shown here is derived from an EMBL/GenBank/DDBJ whole genome shotgun (WGS) entry which is preliminary data.</text>
</comment>
<dbReference type="Proteomes" id="UP000608071">
    <property type="component" value="Unassembled WGS sequence"/>
</dbReference>
<evidence type="ECO:0000256" key="4">
    <source>
        <dbReference type="ARBA" id="ARBA00022840"/>
    </source>
</evidence>
<dbReference type="InterPro" id="IPR003593">
    <property type="entry name" value="AAA+_ATPase"/>
</dbReference>
<dbReference type="InterPro" id="IPR003439">
    <property type="entry name" value="ABC_transporter-like_ATP-bd"/>
</dbReference>
<evidence type="ECO:0000256" key="2">
    <source>
        <dbReference type="ARBA" id="ARBA00022475"/>
    </source>
</evidence>
<evidence type="ECO:0000256" key="6">
    <source>
        <dbReference type="ARBA" id="ARBA00022970"/>
    </source>
</evidence>
<dbReference type="EMBL" id="JACSQL010000010">
    <property type="protein sequence ID" value="MBD7970195.1"/>
    <property type="molecule type" value="Genomic_DNA"/>
</dbReference>
<protein>
    <submittedName>
        <fullName evidence="9">ATP-binding cassette domain-containing protein</fullName>
    </submittedName>
</protein>
<evidence type="ECO:0000259" key="8">
    <source>
        <dbReference type="PROSITE" id="PS50893"/>
    </source>
</evidence>
<keyword evidence="3" id="KW-0547">Nucleotide-binding</keyword>
<dbReference type="GO" id="GO:0005524">
    <property type="term" value="F:ATP binding"/>
    <property type="evidence" value="ECO:0007669"/>
    <property type="project" value="UniProtKB-KW"/>
</dbReference>
<accession>A0ABR8T358</accession>
<proteinExistence type="predicted"/>
<evidence type="ECO:0000256" key="5">
    <source>
        <dbReference type="ARBA" id="ARBA00022967"/>
    </source>
</evidence>
<sequence length="266" mass="29413">MSCASFLYVNIEGGVGLISLDHVSKSFGPKKHGERLTVVDNVSLHIEQGSIHGIIGASGAGKSTLLRTMNLLERPEEGQVYIGGQELTMMRERELREARRKIGMIFQHFNLIGNRTVEGNVAIPLELAGVKKDERIARVHEYLRFVGLEDKAKQYPAQLSGGQKQRVAIARALANEPQVLLCDEPTSALDPKTTSGVLEVLRHVNEALKITIVIVTHEVPVVERLCTAVSFMDSGRIVRTLPIREGSLPPDMLAWYEEQEAGDDER</sequence>
<dbReference type="SUPFAM" id="SSF52540">
    <property type="entry name" value="P-loop containing nucleoside triphosphate hydrolases"/>
    <property type="match status" value="1"/>
</dbReference>
<reference evidence="9 10" key="1">
    <citation type="submission" date="2020-08" db="EMBL/GenBank/DDBJ databases">
        <title>A Genomic Blueprint of the Chicken Gut Microbiome.</title>
        <authorList>
            <person name="Gilroy R."/>
            <person name="Ravi A."/>
            <person name="Getino M."/>
            <person name="Pursley I."/>
            <person name="Horton D.L."/>
            <person name="Alikhan N.-F."/>
            <person name="Baker D."/>
            <person name="Gharbi K."/>
            <person name="Hall N."/>
            <person name="Watson M."/>
            <person name="Adriaenssens E.M."/>
            <person name="Foster-Nyarko E."/>
            <person name="Jarju S."/>
            <person name="Secka A."/>
            <person name="Antonio M."/>
            <person name="Oren A."/>
            <person name="Chaudhuri R."/>
            <person name="La Ragione R.M."/>
            <person name="Hildebrand F."/>
            <person name="Pallen M.J."/>
        </authorList>
    </citation>
    <scope>NUCLEOTIDE SEQUENCE [LARGE SCALE GENOMIC DNA]</scope>
    <source>
        <strain evidence="9 10">Sa2BVA9</strain>
    </source>
</reference>
<organism evidence="9 10">
    <name type="scientific">Paenibacillus gallinarum</name>
    <dbReference type="NCBI Taxonomy" id="2762232"/>
    <lineage>
        <taxon>Bacteria</taxon>
        <taxon>Bacillati</taxon>
        <taxon>Bacillota</taxon>
        <taxon>Bacilli</taxon>
        <taxon>Bacillales</taxon>
        <taxon>Paenibacillaceae</taxon>
        <taxon>Paenibacillus</taxon>
    </lineage>
</organism>
<keyword evidence="6" id="KW-0029">Amino-acid transport</keyword>
<gene>
    <name evidence="9" type="ORF">H9647_19205</name>
</gene>
<evidence type="ECO:0000313" key="9">
    <source>
        <dbReference type="EMBL" id="MBD7970195.1"/>
    </source>
</evidence>
<evidence type="ECO:0000256" key="3">
    <source>
        <dbReference type="ARBA" id="ARBA00022741"/>
    </source>
</evidence>
<evidence type="ECO:0000256" key="7">
    <source>
        <dbReference type="ARBA" id="ARBA00023136"/>
    </source>
</evidence>
<keyword evidence="5" id="KW-1278">Translocase</keyword>
<keyword evidence="7" id="KW-0472">Membrane</keyword>
<evidence type="ECO:0000256" key="1">
    <source>
        <dbReference type="ARBA" id="ARBA00022448"/>
    </source>
</evidence>
<dbReference type="PANTHER" id="PTHR43166:SF30">
    <property type="entry name" value="METHIONINE IMPORT ATP-BINDING PROTEIN METN"/>
    <property type="match status" value="1"/>
</dbReference>
<dbReference type="InterPro" id="IPR050086">
    <property type="entry name" value="MetN_ABC_transporter-like"/>
</dbReference>
<dbReference type="PROSITE" id="PS50893">
    <property type="entry name" value="ABC_TRANSPORTER_2"/>
    <property type="match status" value="1"/>
</dbReference>
<dbReference type="Gene3D" id="3.40.50.300">
    <property type="entry name" value="P-loop containing nucleotide triphosphate hydrolases"/>
    <property type="match status" value="1"/>
</dbReference>
<evidence type="ECO:0000313" key="10">
    <source>
        <dbReference type="Proteomes" id="UP000608071"/>
    </source>
</evidence>
<dbReference type="InterPro" id="IPR027417">
    <property type="entry name" value="P-loop_NTPase"/>
</dbReference>
<keyword evidence="4 9" id="KW-0067">ATP-binding</keyword>
<keyword evidence="10" id="KW-1185">Reference proteome</keyword>
<keyword evidence="2" id="KW-1003">Cell membrane</keyword>
<keyword evidence="1" id="KW-0813">Transport</keyword>
<name>A0ABR8T358_9BACL</name>
<dbReference type="Pfam" id="PF00005">
    <property type="entry name" value="ABC_tran"/>
    <property type="match status" value="1"/>
</dbReference>
<feature type="domain" description="ABC transporter" evidence="8">
    <location>
        <begin position="18"/>
        <end position="259"/>
    </location>
</feature>
<dbReference type="SMART" id="SM00382">
    <property type="entry name" value="AAA"/>
    <property type="match status" value="1"/>
</dbReference>
<dbReference type="InterPro" id="IPR017871">
    <property type="entry name" value="ABC_transporter-like_CS"/>
</dbReference>
<dbReference type="PROSITE" id="PS00211">
    <property type="entry name" value="ABC_TRANSPORTER_1"/>
    <property type="match status" value="1"/>
</dbReference>